<dbReference type="KEGG" id="osg:BST96_02015"/>
<accession>A0A1X9N4A3</accession>
<evidence type="ECO:0000259" key="1">
    <source>
        <dbReference type="PROSITE" id="PS51787"/>
    </source>
</evidence>
<name>A0A1X9N4A3_9GAMM</name>
<dbReference type="PANTHER" id="PTHR46732:SF8">
    <property type="entry name" value="ATP-DEPENDENT PROTEASE LA (LON) DOMAIN PROTEIN"/>
    <property type="match status" value="1"/>
</dbReference>
<dbReference type="EMBL" id="CP019343">
    <property type="protein sequence ID" value="ARN72988.1"/>
    <property type="molecule type" value="Genomic_DNA"/>
</dbReference>
<dbReference type="SMART" id="SM00464">
    <property type="entry name" value="LON"/>
    <property type="match status" value="1"/>
</dbReference>
<protein>
    <recommendedName>
        <fullName evidence="1">Lon N-terminal domain-containing protein</fullName>
    </recommendedName>
</protein>
<organism evidence="2 3">
    <name type="scientific">Oceanicoccus sagamiensis</name>
    <dbReference type="NCBI Taxonomy" id="716816"/>
    <lineage>
        <taxon>Bacteria</taxon>
        <taxon>Pseudomonadati</taxon>
        <taxon>Pseudomonadota</taxon>
        <taxon>Gammaproteobacteria</taxon>
        <taxon>Cellvibrionales</taxon>
        <taxon>Spongiibacteraceae</taxon>
        <taxon>Oceanicoccus</taxon>
    </lineage>
</organism>
<dbReference type="AlphaFoldDB" id="A0A1X9N4A3"/>
<proteinExistence type="predicted"/>
<dbReference type="InterPro" id="IPR015947">
    <property type="entry name" value="PUA-like_sf"/>
</dbReference>
<evidence type="ECO:0000313" key="2">
    <source>
        <dbReference type="EMBL" id="ARN72988.1"/>
    </source>
</evidence>
<dbReference type="InterPro" id="IPR046336">
    <property type="entry name" value="Lon_prtase_N_sf"/>
</dbReference>
<dbReference type="Gene3D" id="2.30.130.40">
    <property type="entry name" value="LON domain-like"/>
    <property type="match status" value="1"/>
</dbReference>
<dbReference type="OrthoDB" id="8558970at2"/>
<dbReference type="RefSeq" id="WP_085757083.1">
    <property type="nucleotide sequence ID" value="NZ_CP019343.1"/>
</dbReference>
<keyword evidence="3" id="KW-1185">Reference proteome</keyword>
<feature type="domain" description="Lon N-terminal" evidence="1">
    <location>
        <begin position="1"/>
        <end position="194"/>
    </location>
</feature>
<evidence type="ECO:0000313" key="3">
    <source>
        <dbReference type="Proteomes" id="UP000193450"/>
    </source>
</evidence>
<dbReference type="STRING" id="716816.BST96_02015"/>
<sequence length="194" mass="21947">METIPLLPLTTVLFPTGKMPLQIFEPRYLDLISSSLKNDSGFGVVWLRDGSELDQPGSEPRLAQLGTLARVVDWDSLPNGLLGITIEGTDKFRLISSHQRDDKLYMAEVEWVEPEPYIPLPEYSDEMAALLAQLLDHPHIARLKLSPVVDDIATMSHLLSQLLPIDEKIKFELLAITDPLLRMEQLMDLLDEYN</sequence>
<reference evidence="2 3" key="1">
    <citation type="submission" date="2016-11" db="EMBL/GenBank/DDBJ databases">
        <title>Trade-off between light-utilization and light-protection in marine flavobacteria.</title>
        <authorList>
            <person name="Kumagai Y."/>
        </authorList>
    </citation>
    <scope>NUCLEOTIDE SEQUENCE [LARGE SCALE GENOMIC DNA]</scope>
    <source>
        <strain evidence="2 3">NBRC 107125</strain>
    </source>
</reference>
<dbReference type="PANTHER" id="PTHR46732">
    <property type="entry name" value="ATP-DEPENDENT PROTEASE LA (LON) DOMAIN PROTEIN"/>
    <property type="match status" value="1"/>
</dbReference>
<dbReference type="SUPFAM" id="SSF88697">
    <property type="entry name" value="PUA domain-like"/>
    <property type="match status" value="1"/>
</dbReference>
<dbReference type="Pfam" id="PF02190">
    <property type="entry name" value="LON_substr_bdg"/>
    <property type="match status" value="1"/>
</dbReference>
<gene>
    <name evidence="2" type="ORF">BST96_02015</name>
</gene>
<dbReference type="Proteomes" id="UP000193450">
    <property type="component" value="Chromosome"/>
</dbReference>
<dbReference type="PROSITE" id="PS51787">
    <property type="entry name" value="LON_N"/>
    <property type="match status" value="1"/>
</dbReference>
<dbReference type="InterPro" id="IPR003111">
    <property type="entry name" value="Lon_prtase_N"/>
</dbReference>